<organism evidence="1 2">
    <name type="scientific">Mucuna pruriens</name>
    <name type="common">Velvet bean</name>
    <name type="synonym">Dolichos pruriens</name>
    <dbReference type="NCBI Taxonomy" id="157652"/>
    <lineage>
        <taxon>Eukaryota</taxon>
        <taxon>Viridiplantae</taxon>
        <taxon>Streptophyta</taxon>
        <taxon>Embryophyta</taxon>
        <taxon>Tracheophyta</taxon>
        <taxon>Spermatophyta</taxon>
        <taxon>Magnoliopsida</taxon>
        <taxon>eudicotyledons</taxon>
        <taxon>Gunneridae</taxon>
        <taxon>Pentapetalae</taxon>
        <taxon>rosids</taxon>
        <taxon>fabids</taxon>
        <taxon>Fabales</taxon>
        <taxon>Fabaceae</taxon>
        <taxon>Papilionoideae</taxon>
        <taxon>50 kb inversion clade</taxon>
        <taxon>NPAAA clade</taxon>
        <taxon>indigoferoid/millettioid clade</taxon>
        <taxon>Phaseoleae</taxon>
        <taxon>Mucuna</taxon>
    </lineage>
</organism>
<comment type="caution">
    <text evidence="1">The sequence shown here is derived from an EMBL/GenBank/DDBJ whole genome shotgun (WGS) entry which is preliminary data.</text>
</comment>
<dbReference type="EMBL" id="QJKJ01002138">
    <property type="protein sequence ID" value="RDY04152.1"/>
    <property type="molecule type" value="Genomic_DNA"/>
</dbReference>
<keyword evidence="2" id="KW-1185">Reference proteome</keyword>
<name>A0A371HN77_MUCPR</name>
<evidence type="ECO:0000313" key="1">
    <source>
        <dbReference type="EMBL" id="RDY04152.1"/>
    </source>
</evidence>
<accession>A0A371HN77</accession>
<evidence type="ECO:0000313" key="2">
    <source>
        <dbReference type="Proteomes" id="UP000257109"/>
    </source>
</evidence>
<dbReference type="Proteomes" id="UP000257109">
    <property type="component" value="Unassembled WGS sequence"/>
</dbReference>
<proteinExistence type="predicted"/>
<dbReference type="AlphaFoldDB" id="A0A371HN77"/>
<feature type="non-terminal residue" evidence="1">
    <location>
        <position position="1"/>
    </location>
</feature>
<sequence length="98" mass="10505">MGICVTLPLGLNSTYPCGLINVDRSWIHSIIVIGVGDLIRNNVGKCVVGFSRSCGVDNPLLTVILVVKEGSYKACTCISQYLRPDASRLDFGAISYLA</sequence>
<gene>
    <name evidence="1" type="ORF">CR513_12171</name>
</gene>
<protein>
    <submittedName>
        <fullName evidence="1">Uncharacterized protein</fullName>
    </submittedName>
</protein>
<reference evidence="1" key="1">
    <citation type="submission" date="2018-05" db="EMBL/GenBank/DDBJ databases">
        <title>Draft genome of Mucuna pruriens seed.</title>
        <authorList>
            <person name="Nnadi N.E."/>
            <person name="Vos R."/>
            <person name="Hasami M.H."/>
            <person name="Devisetty U.K."/>
            <person name="Aguiy J.C."/>
        </authorList>
    </citation>
    <scope>NUCLEOTIDE SEQUENCE [LARGE SCALE GENOMIC DNA]</scope>
    <source>
        <strain evidence="1">JCA_2017</strain>
    </source>
</reference>